<dbReference type="Gene3D" id="1.10.490.110">
    <property type="entry name" value="Uncharacterized conserved protein DUF2267"/>
    <property type="match status" value="1"/>
</dbReference>
<keyword evidence="2" id="KW-1185">Reference proteome</keyword>
<dbReference type="KEGG" id="paby:Ga0080574_TMP1656"/>
<evidence type="ECO:0000313" key="2">
    <source>
        <dbReference type="Proteomes" id="UP000187059"/>
    </source>
</evidence>
<name>A0A1P8URF8_9RHOB</name>
<dbReference type="InterPro" id="IPR038282">
    <property type="entry name" value="DUF2267_sf"/>
</dbReference>
<dbReference type="EMBL" id="CP015093">
    <property type="protein sequence ID" value="APZ51990.1"/>
    <property type="molecule type" value="Genomic_DNA"/>
</dbReference>
<proteinExistence type="predicted"/>
<dbReference type="AlphaFoldDB" id="A0A1P8URF8"/>
<reference evidence="1 2" key="1">
    <citation type="submission" date="2016-04" db="EMBL/GenBank/DDBJ databases">
        <title>Deep-sea bacteria in the southern Pacific.</title>
        <authorList>
            <person name="Tang K."/>
        </authorList>
    </citation>
    <scope>NUCLEOTIDE SEQUENCE [LARGE SCALE GENOMIC DNA]</scope>
    <source>
        <strain evidence="1 2">JLT2014</strain>
    </source>
</reference>
<dbReference type="Pfam" id="PF10025">
    <property type="entry name" value="DUF2267"/>
    <property type="match status" value="1"/>
</dbReference>
<evidence type="ECO:0000313" key="1">
    <source>
        <dbReference type="EMBL" id="APZ51990.1"/>
    </source>
</evidence>
<dbReference type="InterPro" id="IPR018727">
    <property type="entry name" value="DUF2267"/>
</dbReference>
<dbReference type="RefSeq" id="WP_076697004.1">
    <property type="nucleotide sequence ID" value="NZ_CP015093.1"/>
</dbReference>
<organism evidence="1 2">
    <name type="scientific">Salipiger abyssi</name>
    <dbReference type="NCBI Taxonomy" id="1250539"/>
    <lineage>
        <taxon>Bacteria</taxon>
        <taxon>Pseudomonadati</taxon>
        <taxon>Pseudomonadota</taxon>
        <taxon>Alphaproteobacteria</taxon>
        <taxon>Rhodobacterales</taxon>
        <taxon>Roseobacteraceae</taxon>
        <taxon>Salipiger</taxon>
    </lineage>
</organism>
<dbReference type="STRING" id="1250539.Ga0080574_TMP1656"/>
<evidence type="ECO:0008006" key="3">
    <source>
        <dbReference type="Google" id="ProtNLM"/>
    </source>
</evidence>
<dbReference type="Proteomes" id="UP000187059">
    <property type="component" value="Chromosome"/>
</dbReference>
<dbReference type="OrthoDB" id="20942at2"/>
<gene>
    <name evidence="1" type="ORF">Ga0080574_TMP1656</name>
</gene>
<accession>A0A1P8URF8</accession>
<sequence length="151" mass="16838">MPMPWTYRHPEKEWRLFLDDIREVMGTPSSNVAYTAAEGVFGAFRSRLDVVQALGFAQVLPAVPRALFVQGWEPAPPVPWADRRTYLAEAKALRADHNFIADTAVEAVSYALNRALRPDVLAKALARIGPEAEAFWRLTGYSEADLTPGIR</sequence>
<protein>
    <recommendedName>
        <fullName evidence="3">DUF2267 domain-containing protein</fullName>
    </recommendedName>
</protein>